<evidence type="ECO:0000256" key="3">
    <source>
        <dbReference type="ARBA" id="ARBA00029447"/>
    </source>
</evidence>
<dbReference type="Pfam" id="PF00015">
    <property type="entry name" value="MCPsignal"/>
    <property type="match status" value="1"/>
</dbReference>
<keyword evidence="6" id="KW-1133">Transmembrane helix</keyword>
<dbReference type="PROSITE" id="PS50885">
    <property type="entry name" value="HAMP"/>
    <property type="match status" value="2"/>
</dbReference>
<dbReference type="CDD" id="cd11386">
    <property type="entry name" value="MCP_signal"/>
    <property type="match status" value="1"/>
</dbReference>
<evidence type="ECO:0000256" key="2">
    <source>
        <dbReference type="ARBA" id="ARBA00022500"/>
    </source>
</evidence>
<dbReference type="SMART" id="SM00304">
    <property type="entry name" value="HAMP"/>
    <property type="match status" value="2"/>
</dbReference>
<dbReference type="Gene3D" id="1.10.287.950">
    <property type="entry name" value="Methyl-accepting chemotaxis protein"/>
    <property type="match status" value="1"/>
</dbReference>
<keyword evidence="6" id="KW-0812">Transmembrane</keyword>
<feature type="coiled-coil region" evidence="5">
    <location>
        <begin position="370"/>
        <end position="400"/>
    </location>
</feature>
<dbReference type="Pfam" id="PF00672">
    <property type="entry name" value="HAMP"/>
    <property type="match status" value="1"/>
</dbReference>
<dbReference type="InterPro" id="IPR004089">
    <property type="entry name" value="MCPsignal_dom"/>
</dbReference>
<reference evidence="9 10" key="1">
    <citation type="submission" date="2014-08" db="EMBL/GenBank/DDBJ databases">
        <title>Whole genome shotgun sequence of Rhizobium rubi NBRC 13261.</title>
        <authorList>
            <person name="Katano-Makiyama Y."/>
            <person name="Hosoyama A."/>
            <person name="Hashimoto M."/>
            <person name="Hosoyama Y."/>
            <person name="Noguchi M."/>
            <person name="Tsuchikane K."/>
            <person name="Uohara A."/>
            <person name="Ohji S."/>
            <person name="Ichikawa N."/>
            <person name="Kimura A."/>
            <person name="Yamazoe A."/>
            <person name="Fujita N."/>
        </authorList>
    </citation>
    <scope>NUCLEOTIDE SEQUENCE [LARGE SCALE GENOMIC DNA]</scope>
    <source>
        <strain evidence="9 10">NBRC 13261</strain>
    </source>
</reference>
<dbReference type="AlphaFoldDB" id="A0A081D1M4"/>
<dbReference type="FunFam" id="1.10.287.950:FF:000001">
    <property type="entry name" value="Methyl-accepting chemotaxis sensory transducer"/>
    <property type="match status" value="1"/>
</dbReference>
<evidence type="ECO:0000256" key="5">
    <source>
        <dbReference type="SAM" id="Coils"/>
    </source>
</evidence>
<evidence type="ECO:0000256" key="4">
    <source>
        <dbReference type="PROSITE-ProRule" id="PRU00284"/>
    </source>
</evidence>
<feature type="transmembrane region" description="Helical" evidence="6">
    <location>
        <begin position="298"/>
        <end position="316"/>
    </location>
</feature>
<feature type="domain" description="HAMP" evidence="8">
    <location>
        <begin position="398"/>
        <end position="449"/>
    </location>
</feature>
<comment type="similarity">
    <text evidence="3">Belongs to the methyl-accepting chemotaxis (MCP) protein family.</text>
</comment>
<keyword evidence="4" id="KW-0807">Transducer</keyword>
<evidence type="ECO:0000256" key="1">
    <source>
        <dbReference type="ARBA" id="ARBA00004370"/>
    </source>
</evidence>
<dbReference type="PROSITE" id="PS50111">
    <property type="entry name" value="CHEMOTAXIS_TRANSDUC_2"/>
    <property type="match status" value="1"/>
</dbReference>
<protein>
    <submittedName>
        <fullName evidence="9">Putative methyl-accepting chemotaxis protein</fullName>
    </submittedName>
</protein>
<dbReference type="GO" id="GO:0007165">
    <property type="term" value="P:signal transduction"/>
    <property type="evidence" value="ECO:0007669"/>
    <property type="project" value="UniProtKB-KW"/>
</dbReference>
<feature type="domain" description="HAMP" evidence="8">
    <location>
        <begin position="317"/>
        <end position="370"/>
    </location>
</feature>
<dbReference type="GO" id="GO:0006935">
    <property type="term" value="P:chemotaxis"/>
    <property type="evidence" value="ECO:0007669"/>
    <property type="project" value="UniProtKB-KW"/>
</dbReference>
<gene>
    <name evidence="9" type="ORF">RRU01S_28_00630</name>
</gene>
<dbReference type="PANTHER" id="PTHR43531">
    <property type="entry name" value="PROTEIN ICFG"/>
    <property type="match status" value="1"/>
</dbReference>
<dbReference type="EMBL" id="BBJU01000028">
    <property type="protein sequence ID" value="GAK72820.1"/>
    <property type="molecule type" value="Genomic_DNA"/>
</dbReference>
<dbReference type="OrthoDB" id="3378718at2"/>
<dbReference type="InterPro" id="IPR051310">
    <property type="entry name" value="MCP_chemotaxis"/>
</dbReference>
<dbReference type="GO" id="GO:0004888">
    <property type="term" value="F:transmembrane signaling receptor activity"/>
    <property type="evidence" value="ECO:0007669"/>
    <property type="project" value="InterPro"/>
</dbReference>
<dbReference type="InterPro" id="IPR032255">
    <property type="entry name" value="HBM"/>
</dbReference>
<dbReference type="PANTHER" id="PTHR43531:SF11">
    <property type="entry name" value="METHYL-ACCEPTING CHEMOTAXIS PROTEIN 3"/>
    <property type="match status" value="1"/>
</dbReference>
<keyword evidence="5" id="KW-0175">Coiled coil</keyword>
<dbReference type="eggNOG" id="COG0840">
    <property type="taxonomic scope" value="Bacteria"/>
</dbReference>
<keyword evidence="2" id="KW-0145">Chemotaxis</keyword>
<evidence type="ECO:0000256" key="6">
    <source>
        <dbReference type="SAM" id="Phobius"/>
    </source>
</evidence>
<comment type="caution">
    <text evidence="9">The sequence shown here is derived from an EMBL/GenBank/DDBJ whole genome shotgun (WGS) entry which is preliminary data.</text>
</comment>
<dbReference type="SMART" id="SM00283">
    <property type="entry name" value="MA"/>
    <property type="match status" value="1"/>
</dbReference>
<evidence type="ECO:0000313" key="10">
    <source>
        <dbReference type="Proteomes" id="UP000028701"/>
    </source>
</evidence>
<dbReference type="SMART" id="SM01358">
    <property type="entry name" value="HBM"/>
    <property type="match status" value="1"/>
</dbReference>
<accession>A0A081D1M4</accession>
<dbReference type="PRINTS" id="PR00260">
    <property type="entry name" value="CHEMTRNSDUCR"/>
</dbReference>
<dbReference type="Gene3D" id="6.10.340.10">
    <property type="match status" value="1"/>
</dbReference>
<feature type="domain" description="Methyl-accepting transducer" evidence="7">
    <location>
        <begin position="454"/>
        <end position="683"/>
    </location>
</feature>
<dbReference type="InterPro" id="IPR004090">
    <property type="entry name" value="Chemotax_Me-accpt_rcpt"/>
</dbReference>
<evidence type="ECO:0000259" key="7">
    <source>
        <dbReference type="PROSITE" id="PS50111"/>
    </source>
</evidence>
<evidence type="ECO:0000259" key="8">
    <source>
        <dbReference type="PROSITE" id="PS50885"/>
    </source>
</evidence>
<name>A0A081D1M4_9HYPH</name>
<dbReference type="RefSeq" id="WP_045232255.1">
    <property type="nucleotide sequence ID" value="NZ_BBJU01000028.1"/>
</dbReference>
<keyword evidence="6" id="KW-0472">Membrane</keyword>
<proteinExistence type="inferred from homology"/>
<evidence type="ECO:0000313" key="9">
    <source>
        <dbReference type="EMBL" id="GAK72820.1"/>
    </source>
</evidence>
<dbReference type="SUPFAM" id="SSF58104">
    <property type="entry name" value="Methyl-accepting chemotaxis protein (MCP) signaling domain"/>
    <property type="match status" value="1"/>
</dbReference>
<dbReference type="Proteomes" id="UP000028701">
    <property type="component" value="Unassembled WGS sequence"/>
</dbReference>
<sequence length="713" mass="76527">MTFWKKSGIRTQITLGFLPLILLMSALTFVGNDGLGRLSNVFSSFRYTAAQSLAIFDYNVQLQRIRLAAEAYRSNPSDSIASQLQDAVKAFAIDDPRMASDADLQSGLNVVRRDVADYNTAFGKLVDLQKKKEVLLGKVTEFGPWTIIALKDIQRSAWRKNDTNALYKTGEVINLMNQSLYYSERFVHSGDLSAYGSAQTTLNDALKGADAVVASSSDKSQAGRADAARRLMRNYTNRLDEVRDAWLQSNEIRSTQIDVLGPKIASSFDALLAKVTGNQNSLGETAKATASDTASKTFIISAILIVIGLVLAYVIGRLISAAVSRMAVTMEQLAHGNDNVSIQGTEYRHELGAMARSLLVFQETGRGKVAAELAAERTRLAAENERLAQERDKAEEAVRMAHAFEQISLGLDALSRGDLTVRIGTVDERYEQIRNHFNTSVASLEETIGTVATAVSTIRSGLEEISSASNDLARRTEQQAASLEETVAALGDVSHRVHGTAEGAGLAQQTVAAARNNATRGGEIVASAVQAMTAIQDSSTKIGNIIGVIDEIAFQTNLLALNAGVEAARAGEAGKGFAVVAQEVRELAQRSANAAKEIKTLISTSSAQVQTGVDLVSATGSSLSDIVDQVVKMSSTITEIADSAREQAMSLKEVTGAADQMDKVTQQNAAMVEETTAAAQNLTQETESLAELMRRFRTSAKTHAGNQGRRYAA</sequence>
<organism evidence="9 10">
    <name type="scientific">Agrobacterium rubi TR3 = NBRC 13261</name>
    <dbReference type="NCBI Taxonomy" id="1368415"/>
    <lineage>
        <taxon>Bacteria</taxon>
        <taxon>Pseudomonadati</taxon>
        <taxon>Pseudomonadota</taxon>
        <taxon>Alphaproteobacteria</taxon>
        <taxon>Hyphomicrobiales</taxon>
        <taxon>Rhizobiaceae</taxon>
        <taxon>Rhizobium/Agrobacterium group</taxon>
        <taxon>Agrobacterium</taxon>
    </lineage>
</organism>
<comment type="subcellular location">
    <subcellularLocation>
        <location evidence="1">Membrane</location>
    </subcellularLocation>
</comment>
<dbReference type="GO" id="GO:0005886">
    <property type="term" value="C:plasma membrane"/>
    <property type="evidence" value="ECO:0007669"/>
    <property type="project" value="TreeGrafter"/>
</dbReference>
<dbReference type="InterPro" id="IPR003660">
    <property type="entry name" value="HAMP_dom"/>
</dbReference>